<keyword evidence="2" id="KW-1185">Reference proteome</keyword>
<evidence type="ECO:0000313" key="2">
    <source>
        <dbReference type="Proteomes" id="UP000198280"/>
    </source>
</evidence>
<dbReference type="OrthoDB" id="4158481at2"/>
<name>A0A239K027_9ACTN</name>
<reference evidence="1 2" key="1">
    <citation type="submission" date="2017-06" db="EMBL/GenBank/DDBJ databases">
        <authorList>
            <person name="Kim H.J."/>
            <person name="Triplett B.A."/>
        </authorList>
    </citation>
    <scope>NUCLEOTIDE SEQUENCE [LARGE SCALE GENOMIC DNA]</scope>
    <source>
        <strain evidence="1 2">CGMCC 4.1858</strain>
    </source>
</reference>
<dbReference type="Proteomes" id="UP000198280">
    <property type="component" value="Unassembled WGS sequence"/>
</dbReference>
<dbReference type="RefSeq" id="WP_089226238.1">
    <property type="nucleotide sequence ID" value="NZ_FZOF01000014.1"/>
</dbReference>
<protein>
    <submittedName>
        <fullName evidence="1">Uncharacterized protein</fullName>
    </submittedName>
</protein>
<organism evidence="1 2">
    <name type="scientific">Actinacidiphila glaucinigra</name>
    <dbReference type="NCBI Taxonomy" id="235986"/>
    <lineage>
        <taxon>Bacteria</taxon>
        <taxon>Bacillati</taxon>
        <taxon>Actinomycetota</taxon>
        <taxon>Actinomycetes</taxon>
        <taxon>Kitasatosporales</taxon>
        <taxon>Streptomycetaceae</taxon>
        <taxon>Actinacidiphila</taxon>
    </lineage>
</organism>
<accession>A0A239K027</accession>
<gene>
    <name evidence="1" type="ORF">SAMN05216252_114123</name>
</gene>
<proteinExistence type="predicted"/>
<dbReference type="AlphaFoldDB" id="A0A239K027"/>
<sequence>MTATDTISRPVAHPGRLRMVGHLRRLAAAGLVEPPCGTRPPRYPEDEDAEVWDDFRHRLAALLVGLHEEAKAPRPAHRAVHVGATVMAFPLHRRFR</sequence>
<evidence type="ECO:0000313" key="1">
    <source>
        <dbReference type="EMBL" id="SNT11370.1"/>
    </source>
</evidence>
<dbReference type="EMBL" id="FZOF01000014">
    <property type="protein sequence ID" value="SNT11370.1"/>
    <property type="molecule type" value="Genomic_DNA"/>
</dbReference>